<reference evidence="2" key="1">
    <citation type="submission" date="2014-05" db="EMBL/GenBank/DDBJ databases">
        <authorList>
            <person name="Chronopoulou M."/>
        </authorList>
    </citation>
    <scope>NUCLEOTIDE SEQUENCE</scope>
    <source>
        <tissue evidence="2">Whole organism</tissue>
    </source>
</reference>
<name>A0A0K2T7M1_LEPSM</name>
<feature type="transmembrane region" description="Helical" evidence="1">
    <location>
        <begin position="14"/>
        <end position="34"/>
    </location>
</feature>
<keyword evidence="1" id="KW-0812">Transmembrane</keyword>
<protein>
    <submittedName>
        <fullName evidence="2">Uncharacterized protein</fullName>
    </submittedName>
</protein>
<evidence type="ECO:0000256" key="1">
    <source>
        <dbReference type="SAM" id="Phobius"/>
    </source>
</evidence>
<organism evidence="2">
    <name type="scientific">Lepeophtheirus salmonis</name>
    <name type="common">Salmon louse</name>
    <name type="synonym">Caligus salmonis</name>
    <dbReference type="NCBI Taxonomy" id="72036"/>
    <lineage>
        <taxon>Eukaryota</taxon>
        <taxon>Metazoa</taxon>
        <taxon>Ecdysozoa</taxon>
        <taxon>Arthropoda</taxon>
        <taxon>Crustacea</taxon>
        <taxon>Multicrustacea</taxon>
        <taxon>Hexanauplia</taxon>
        <taxon>Copepoda</taxon>
        <taxon>Siphonostomatoida</taxon>
        <taxon>Caligidae</taxon>
        <taxon>Lepeophtheirus</taxon>
    </lineage>
</organism>
<dbReference type="EMBL" id="HACA01004090">
    <property type="protein sequence ID" value="CDW21451.1"/>
    <property type="molecule type" value="Transcribed_RNA"/>
</dbReference>
<keyword evidence="1" id="KW-0472">Membrane</keyword>
<keyword evidence="1" id="KW-1133">Transmembrane helix</keyword>
<proteinExistence type="predicted"/>
<dbReference type="AlphaFoldDB" id="A0A0K2T7M1"/>
<accession>A0A0K2T7M1</accession>
<evidence type="ECO:0000313" key="2">
    <source>
        <dbReference type="EMBL" id="CDW21451.1"/>
    </source>
</evidence>
<sequence>MIVLDRGSFKETDEVMLCLFLWISTSLPILHSLFSRVSGFSRTSLCWIIFVCVDSSIHFEGILSS</sequence>